<accession>A0AAW8NEW2</accession>
<name>A0AAW8NEW2_PSEOX</name>
<protein>
    <submittedName>
        <fullName evidence="2">Uncharacterized protein</fullName>
    </submittedName>
</protein>
<reference evidence="2" key="1">
    <citation type="submission" date="2023-07" db="EMBL/GenBank/DDBJ databases">
        <title>Sorghum-associated microbial communities from plants grown in Nebraska, USA.</title>
        <authorList>
            <person name="Schachtman D."/>
        </authorList>
    </citation>
    <scope>NUCLEOTIDE SEQUENCE</scope>
    <source>
        <strain evidence="2">BE261</strain>
    </source>
</reference>
<comment type="caution">
    <text evidence="2">The sequence shown here is derived from an EMBL/GenBank/DDBJ whole genome shotgun (WGS) entry which is preliminary data.</text>
</comment>
<organism evidence="2 3">
    <name type="scientific">Pseudarthrobacter oxydans</name>
    <name type="common">Arthrobacter oxydans</name>
    <dbReference type="NCBI Taxonomy" id="1671"/>
    <lineage>
        <taxon>Bacteria</taxon>
        <taxon>Bacillati</taxon>
        <taxon>Actinomycetota</taxon>
        <taxon>Actinomycetes</taxon>
        <taxon>Micrococcales</taxon>
        <taxon>Micrococcaceae</taxon>
        <taxon>Pseudarthrobacter</taxon>
    </lineage>
</organism>
<gene>
    <name evidence="2" type="ORF">J2X12_003921</name>
</gene>
<dbReference type="RefSeq" id="WP_240793785.1">
    <property type="nucleotide sequence ID" value="NZ_JAVDWN010000020.1"/>
</dbReference>
<proteinExistence type="predicted"/>
<dbReference type="EMBL" id="JAVDWN010000020">
    <property type="protein sequence ID" value="MDR7165867.1"/>
    <property type="molecule type" value="Genomic_DNA"/>
</dbReference>
<dbReference type="Proteomes" id="UP001262032">
    <property type="component" value="Unassembled WGS sequence"/>
</dbReference>
<evidence type="ECO:0000256" key="1">
    <source>
        <dbReference type="SAM" id="MobiDB-lite"/>
    </source>
</evidence>
<feature type="region of interest" description="Disordered" evidence="1">
    <location>
        <begin position="53"/>
        <end position="94"/>
    </location>
</feature>
<evidence type="ECO:0000313" key="2">
    <source>
        <dbReference type="EMBL" id="MDR7165867.1"/>
    </source>
</evidence>
<sequence>MKEYRPPKKIGQKAPLNCLVLPGQHLAAWKATQRYNMSFGEYVGALIDRAEGRPNKLDGMQQGTLPIAESWDAKNAPRHKRDTLPFSENKSQSD</sequence>
<evidence type="ECO:0000313" key="3">
    <source>
        <dbReference type="Proteomes" id="UP001262032"/>
    </source>
</evidence>
<dbReference type="AlphaFoldDB" id="A0AAW8NEW2"/>